<dbReference type="CDD" id="cd02440">
    <property type="entry name" value="AdoMet_MTases"/>
    <property type="match status" value="1"/>
</dbReference>
<comment type="similarity">
    <text evidence="1">Belongs to the methyltransferase superfamily.</text>
</comment>
<dbReference type="Pfam" id="PF08241">
    <property type="entry name" value="Methyltransf_11"/>
    <property type="match status" value="1"/>
</dbReference>
<dbReference type="EMBL" id="CADCTU010000533">
    <property type="protein sequence ID" value="CAA9327999.1"/>
    <property type="molecule type" value="Genomic_DNA"/>
</dbReference>
<dbReference type="PANTHER" id="PTHR44942:SF4">
    <property type="entry name" value="METHYLTRANSFERASE TYPE 11 DOMAIN-CONTAINING PROTEIN"/>
    <property type="match status" value="1"/>
</dbReference>
<keyword evidence="2" id="KW-0489">Methyltransferase</keyword>
<evidence type="ECO:0000313" key="5">
    <source>
        <dbReference type="EMBL" id="CAA9327999.1"/>
    </source>
</evidence>
<dbReference type="GO" id="GO:0032259">
    <property type="term" value="P:methylation"/>
    <property type="evidence" value="ECO:0007669"/>
    <property type="project" value="UniProtKB-KW"/>
</dbReference>
<dbReference type="SUPFAM" id="SSF53335">
    <property type="entry name" value="S-adenosyl-L-methionine-dependent methyltransferases"/>
    <property type="match status" value="1"/>
</dbReference>
<dbReference type="InterPro" id="IPR051052">
    <property type="entry name" value="Diverse_substrate_MTase"/>
</dbReference>
<dbReference type="InterPro" id="IPR013216">
    <property type="entry name" value="Methyltransf_11"/>
</dbReference>
<dbReference type="InterPro" id="IPR029063">
    <property type="entry name" value="SAM-dependent_MTases_sf"/>
</dbReference>
<evidence type="ECO:0000259" key="4">
    <source>
        <dbReference type="Pfam" id="PF08241"/>
    </source>
</evidence>
<accession>A0A6J4LCA7</accession>
<dbReference type="PANTHER" id="PTHR44942">
    <property type="entry name" value="METHYLTRANSF_11 DOMAIN-CONTAINING PROTEIN"/>
    <property type="match status" value="1"/>
</dbReference>
<dbReference type="GO" id="GO:0008757">
    <property type="term" value="F:S-adenosylmethionine-dependent methyltransferase activity"/>
    <property type="evidence" value="ECO:0007669"/>
    <property type="project" value="InterPro"/>
</dbReference>
<sequence length="225" mass="25003">MPTYQPLPDHSAMDLSWADYALDGRKHPNYWETERYRASFPPGSFVVDVGCGDGAMLKDVMSRGCRGIGTEVHPELVERTRARGVDAELAPAEALPVPTGSADGVIFAGVLPFTDEDKAFSEITRVLRRGGRVEAYYLGPGFGLRELLLNRNLKRRYYGARGLVNTVLRTLIGRRLPGKYGNVVFATHARMAELYARYGLTLRTHTPSPTFLGLPVFIYHSAERT</sequence>
<protein>
    <recommendedName>
        <fullName evidence="4">Methyltransferase type 11 domain-containing protein</fullName>
    </recommendedName>
</protein>
<gene>
    <name evidence="5" type="ORF">AVDCRST_MAG11-2327</name>
</gene>
<proteinExistence type="inferred from homology"/>
<reference evidence="5" key="1">
    <citation type="submission" date="2020-02" db="EMBL/GenBank/DDBJ databases">
        <authorList>
            <person name="Meier V. D."/>
        </authorList>
    </citation>
    <scope>NUCLEOTIDE SEQUENCE</scope>
    <source>
        <strain evidence="5">AVDCRST_MAG11</strain>
    </source>
</reference>
<dbReference type="AlphaFoldDB" id="A0A6J4LCA7"/>
<keyword evidence="3" id="KW-0808">Transferase</keyword>
<feature type="domain" description="Methyltransferase type 11" evidence="4">
    <location>
        <begin position="47"/>
        <end position="133"/>
    </location>
</feature>
<dbReference type="Gene3D" id="3.40.50.150">
    <property type="entry name" value="Vaccinia Virus protein VP39"/>
    <property type="match status" value="1"/>
</dbReference>
<evidence type="ECO:0000256" key="3">
    <source>
        <dbReference type="ARBA" id="ARBA00022679"/>
    </source>
</evidence>
<name>A0A6J4LCA7_9BACT</name>
<evidence type="ECO:0000256" key="1">
    <source>
        <dbReference type="ARBA" id="ARBA00008361"/>
    </source>
</evidence>
<organism evidence="5">
    <name type="scientific">uncultured Gemmatimonadaceae bacterium</name>
    <dbReference type="NCBI Taxonomy" id="246130"/>
    <lineage>
        <taxon>Bacteria</taxon>
        <taxon>Pseudomonadati</taxon>
        <taxon>Gemmatimonadota</taxon>
        <taxon>Gemmatimonadia</taxon>
        <taxon>Gemmatimonadales</taxon>
        <taxon>Gemmatimonadaceae</taxon>
        <taxon>environmental samples</taxon>
    </lineage>
</organism>
<evidence type="ECO:0000256" key="2">
    <source>
        <dbReference type="ARBA" id="ARBA00022603"/>
    </source>
</evidence>